<organism evidence="1 2">
    <name type="scientific">Streptacidiphilus alkalitolerans</name>
    <dbReference type="NCBI Taxonomy" id="3342712"/>
    <lineage>
        <taxon>Bacteria</taxon>
        <taxon>Bacillati</taxon>
        <taxon>Actinomycetota</taxon>
        <taxon>Actinomycetes</taxon>
        <taxon>Kitasatosporales</taxon>
        <taxon>Streptomycetaceae</taxon>
        <taxon>Streptacidiphilus</taxon>
    </lineage>
</organism>
<dbReference type="Proteomes" id="UP001592582">
    <property type="component" value="Unassembled WGS sequence"/>
</dbReference>
<keyword evidence="2" id="KW-1185">Reference proteome</keyword>
<dbReference type="InterPro" id="IPR032466">
    <property type="entry name" value="Metal_Hydrolase"/>
</dbReference>
<dbReference type="Pfam" id="PF04909">
    <property type="entry name" value="Amidohydro_2"/>
    <property type="match status" value="1"/>
</dbReference>
<evidence type="ECO:0000313" key="1">
    <source>
        <dbReference type="EMBL" id="MFC1413586.1"/>
    </source>
</evidence>
<dbReference type="PANTHER" id="PTHR21240">
    <property type="entry name" value="2-AMINO-3-CARBOXYLMUCONATE-6-SEMIALDEHYDE DECARBOXYLASE"/>
    <property type="match status" value="1"/>
</dbReference>
<dbReference type="SUPFAM" id="SSF51556">
    <property type="entry name" value="Metallo-dependent hydrolases"/>
    <property type="match status" value="1"/>
</dbReference>
<name>A0ABV6VJ10_9ACTN</name>
<dbReference type="CDD" id="cd01292">
    <property type="entry name" value="metallo-dependent_hydrolases"/>
    <property type="match status" value="1"/>
</dbReference>
<accession>A0ABV6VJ10</accession>
<dbReference type="InterPro" id="IPR032465">
    <property type="entry name" value="ACMSD"/>
</dbReference>
<protein>
    <submittedName>
        <fullName evidence="1">Amidohydrolase family protein</fullName>
    </submittedName>
</protein>
<comment type="caution">
    <text evidence="1">The sequence shown here is derived from an EMBL/GenBank/DDBJ whole genome shotgun (WGS) entry which is preliminary data.</text>
</comment>
<gene>
    <name evidence="1" type="ORF">ACEZDG_30425</name>
</gene>
<dbReference type="Gene3D" id="3.20.20.140">
    <property type="entry name" value="Metal-dependent hydrolases"/>
    <property type="match status" value="1"/>
</dbReference>
<dbReference type="EMBL" id="JBHEZX010000017">
    <property type="protein sequence ID" value="MFC1413586.1"/>
    <property type="molecule type" value="Genomic_DNA"/>
</dbReference>
<dbReference type="InterPro" id="IPR006680">
    <property type="entry name" value="Amidohydro-rel"/>
</dbReference>
<dbReference type="PANTHER" id="PTHR21240:SF28">
    <property type="entry name" value="ISO-OROTATE DECARBOXYLASE (EUROFUNG)"/>
    <property type="match status" value="1"/>
</dbReference>
<reference evidence="1 2" key="1">
    <citation type="submission" date="2024-09" db="EMBL/GenBank/DDBJ databases">
        <authorList>
            <person name="Lee S.D."/>
        </authorList>
    </citation>
    <scope>NUCLEOTIDE SEQUENCE [LARGE SCALE GENOMIC DNA]</scope>
    <source>
        <strain evidence="1 2">N1-1</strain>
    </source>
</reference>
<evidence type="ECO:0000313" key="2">
    <source>
        <dbReference type="Proteomes" id="UP001592582"/>
    </source>
</evidence>
<proteinExistence type="predicted"/>
<sequence length="298" mass="32944">MDLDTTAEADRVRGLWQELGLPGLVDVHTHFMPDRVLAKVWAYFDAAGPLVGRPWPISYRTEEDERLATLRSFGVRAFTSMLYPHKPGMAAWLNSWSRDFAARTPDCLHTATFFPEPDAAHYTRQAVQDGARVFKSHLQVGGYDPNDALLDPVWGLLAEAGVPVVTHCGSGPVPGKHTGPEPIARLLARHPSLRLIVAHLGMPEYGDFLDLAARYPGVHLDTTMAFTDFSEASAPFPPSELPRLADLGDRILLGTDFPNIPYPYLHALESLAGLDLGPQWMRGVCHDNAARLFRLFES</sequence>